<dbReference type="InterPro" id="IPR036388">
    <property type="entry name" value="WH-like_DNA-bd_sf"/>
</dbReference>
<dbReference type="PROSITE" id="PS50995">
    <property type="entry name" value="HTH_MARR_2"/>
    <property type="match status" value="1"/>
</dbReference>
<dbReference type="OrthoDB" id="9807800at2"/>
<gene>
    <name evidence="2" type="ORF">FDA94_01155</name>
</gene>
<dbReference type="Proteomes" id="UP000308705">
    <property type="component" value="Unassembled WGS sequence"/>
</dbReference>
<dbReference type="PANTHER" id="PTHR33164:SF99">
    <property type="entry name" value="MARR FAMILY REGULATORY PROTEIN"/>
    <property type="match status" value="1"/>
</dbReference>
<dbReference type="SUPFAM" id="SSF46785">
    <property type="entry name" value="Winged helix' DNA-binding domain"/>
    <property type="match status" value="1"/>
</dbReference>
<dbReference type="Gene3D" id="1.10.10.10">
    <property type="entry name" value="Winged helix-like DNA-binding domain superfamily/Winged helix DNA-binding domain"/>
    <property type="match status" value="1"/>
</dbReference>
<comment type="caution">
    <text evidence="2">The sequence shown here is derived from an EMBL/GenBank/DDBJ whole genome shotgun (WGS) entry which is preliminary data.</text>
</comment>
<keyword evidence="3" id="KW-1185">Reference proteome</keyword>
<protein>
    <submittedName>
        <fullName evidence="2">Winged helix-turn-helix transcriptional regulator</fullName>
    </submittedName>
</protein>
<sequence>MAHLQIFRFDGIDGSTAAELAAHAGMTKQSMHELVVHLERFGYLTREPHPGDTRARLLRLTPAGRALEQDVHRAIAGLLESWRDRLGPERFDTLWEILREITGDRRPLPDLATISVPGRLRGPE</sequence>
<dbReference type="Pfam" id="PF12802">
    <property type="entry name" value="MarR_2"/>
    <property type="match status" value="1"/>
</dbReference>
<evidence type="ECO:0000259" key="1">
    <source>
        <dbReference type="PROSITE" id="PS50995"/>
    </source>
</evidence>
<dbReference type="EMBL" id="SZQA01000001">
    <property type="protein sequence ID" value="TKK91740.1"/>
    <property type="molecule type" value="Genomic_DNA"/>
</dbReference>
<evidence type="ECO:0000313" key="3">
    <source>
        <dbReference type="Proteomes" id="UP000308705"/>
    </source>
</evidence>
<dbReference type="PANTHER" id="PTHR33164">
    <property type="entry name" value="TRANSCRIPTIONAL REGULATOR, MARR FAMILY"/>
    <property type="match status" value="1"/>
</dbReference>
<feature type="domain" description="HTH marR-type" evidence="1">
    <location>
        <begin position="1"/>
        <end position="103"/>
    </location>
</feature>
<dbReference type="InterPro" id="IPR036390">
    <property type="entry name" value="WH_DNA-bd_sf"/>
</dbReference>
<evidence type="ECO:0000313" key="2">
    <source>
        <dbReference type="EMBL" id="TKK91740.1"/>
    </source>
</evidence>
<dbReference type="InterPro" id="IPR000835">
    <property type="entry name" value="HTH_MarR-typ"/>
</dbReference>
<dbReference type="InterPro" id="IPR039422">
    <property type="entry name" value="MarR/SlyA-like"/>
</dbReference>
<dbReference type="AlphaFoldDB" id="A0A4U3MRA2"/>
<dbReference type="GO" id="GO:0003700">
    <property type="term" value="F:DNA-binding transcription factor activity"/>
    <property type="evidence" value="ECO:0007669"/>
    <property type="project" value="InterPro"/>
</dbReference>
<name>A0A4U3MRA2_9ACTN</name>
<reference evidence="2 3" key="1">
    <citation type="submission" date="2019-04" db="EMBL/GenBank/DDBJ databases">
        <title>Herbidospora sp. NEAU-GS14.nov., a novel actinomycete isolated from soil.</title>
        <authorList>
            <person name="Han L."/>
        </authorList>
    </citation>
    <scope>NUCLEOTIDE SEQUENCE [LARGE SCALE GENOMIC DNA]</scope>
    <source>
        <strain evidence="2 3">NEAU-GS14</strain>
    </source>
</reference>
<accession>A0A4U3MRA2</accession>
<proteinExistence type="predicted"/>
<dbReference type="GO" id="GO:0006950">
    <property type="term" value="P:response to stress"/>
    <property type="evidence" value="ECO:0007669"/>
    <property type="project" value="TreeGrafter"/>
</dbReference>
<organism evidence="2 3">
    <name type="scientific">Herbidospora galbida</name>
    <dbReference type="NCBI Taxonomy" id="2575442"/>
    <lineage>
        <taxon>Bacteria</taxon>
        <taxon>Bacillati</taxon>
        <taxon>Actinomycetota</taxon>
        <taxon>Actinomycetes</taxon>
        <taxon>Streptosporangiales</taxon>
        <taxon>Streptosporangiaceae</taxon>
        <taxon>Herbidospora</taxon>
    </lineage>
</organism>